<evidence type="ECO:0000256" key="1">
    <source>
        <dbReference type="SAM" id="Phobius"/>
    </source>
</evidence>
<evidence type="ECO:0000313" key="3">
    <source>
        <dbReference type="Proteomes" id="UP000240739"/>
    </source>
</evidence>
<dbReference type="AlphaFoldDB" id="A0A2T4UF37"/>
<organism evidence="2 3">
    <name type="scientific">Paraconexibacter algicola</name>
    <dbReference type="NCBI Taxonomy" id="2133960"/>
    <lineage>
        <taxon>Bacteria</taxon>
        <taxon>Bacillati</taxon>
        <taxon>Actinomycetota</taxon>
        <taxon>Thermoleophilia</taxon>
        <taxon>Solirubrobacterales</taxon>
        <taxon>Paraconexibacteraceae</taxon>
        <taxon>Paraconexibacter</taxon>
    </lineage>
</organism>
<feature type="transmembrane region" description="Helical" evidence="1">
    <location>
        <begin position="142"/>
        <end position="160"/>
    </location>
</feature>
<sequence length="165" mass="17097">MDGGGAPPLVCPRCGALHAPPARFCTACAMPLTWAGAPDDPQVTDRHARARKIKPQYAEGELVRVAGGRHQAEAEFLCGLLLEEGIPSLVRRSRGFDVPDMLAAGPRDVLVPASGVDAAREVLLEAELLAEPGPVGPTPARLMGGLLAVLGVVGVIVWVLDLASG</sequence>
<keyword evidence="1" id="KW-1133">Transmembrane helix</keyword>
<reference evidence="2 3" key="1">
    <citation type="submission" date="2018-03" db="EMBL/GenBank/DDBJ databases">
        <title>Aquarubrobacter algicola gen. nov., sp. nov., a novel actinobacterium isolated from shallow eutrophic lake during the end of cyanobacterial harmful algal blooms.</title>
        <authorList>
            <person name="Chun S.J."/>
        </authorList>
    </citation>
    <scope>NUCLEOTIDE SEQUENCE [LARGE SCALE GENOMIC DNA]</scope>
    <source>
        <strain evidence="2 3">Seoho-28</strain>
    </source>
</reference>
<evidence type="ECO:0000313" key="2">
    <source>
        <dbReference type="EMBL" id="PTL56390.1"/>
    </source>
</evidence>
<evidence type="ECO:0008006" key="4">
    <source>
        <dbReference type="Google" id="ProtNLM"/>
    </source>
</evidence>
<keyword evidence="1" id="KW-0472">Membrane</keyword>
<keyword evidence="1" id="KW-0812">Transmembrane</keyword>
<keyword evidence="3" id="KW-1185">Reference proteome</keyword>
<dbReference type="EMBL" id="PYYB01000002">
    <property type="protein sequence ID" value="PTL56390.1"/>
    <property type="molecule type" value="Genomic_DNA"/>
</dbReference>
<comment type="caution">
    <text evidence="2">The sequence shown here is derived from an EMBL/GenBank/DDBJ whole genome shotgun (WGS) entry which is preliminary data.</text>
</comment>
<protein>
    <recommendedName>
        <fullName evidence="4">DUF2007 domain-containing protein</fullName>
    </recommendedName>
</protein>
<name>A0A2T4UF37_9ACTN</name>
<accession>A0A2T4UF37</accession>
<dbReference type="SUPFAM" id="SSF54913">
    <property type="entry name" value="GlnB-like"/>
    <property type="match status" value="1"/>
</dbReference>
<proteinExistence type="predicted"/>
<dbReference type="InterPro" id="IPR011322">
    <property type="entry name" value="N-reg_PII-like_a/b"/>
</dbReference>
<gene>
    <name evidence="2" type="ORF">C7Y72_15615</name>
</gene>
<dbReference type="Proteomes" id="UP000240739">
    <property type="component" value="Unassembled WGS sequence"/>
</dbReference>